<dbReference type="RefSeq" id="WP_091059710.1">
    <property type="nucleotide sequence ID" value="NZ_FNCF01000002.1"/>
</dbReference>
<dbReference type="AlphaFoldDB" id="A0A1G7PGQ5"/>
<organism evidence="2 3">
    <name type="scientific">Klenkia brasiliensis</name>
    <dbReference type="NCBI Taxonomy" id="333142"/>
    <lineage>
        <taxon>Bacteria</taxon>
        <taxon>Bacillati</taxon>
        <taxon>Actinomycetota</taxon>
        <taxon>Actinomycetes</taxon>
        <taxon>Geodermatophilales</taxon>
        <taxon>Geodermatophilaceae</taxon>
        <taxon>Klenkia</taxon>
    </lineage>
</organism>
<dbReference type="InterPro" id="IPR005531">
    <property type="entry name" value="Asp23"/>
</dbReference>
<gene>
    <name evidence="2" type="ORF">SAMN05660324_1086</name>
</gene>
<comment type="similarity">
    <text evidence="1">Belongs to the asp23 family.</text>
</comment>
<dbReference type="Proteomes" id="UP000198863">
    <property type="component" value="Unassembled WGS sequence"/>
</dbReference>
<evidence type="ECO:0000313" key="2">
    <source>
        <dbReference type="EMBL" id="SDF85532.1"/>
    </source>
</evidence>
<name>A0A1G7PGQ5_9ACTN</name>
<protein>
    <submittedName>
        <fullName evidence="2">Uncharacterized conserved protein YloU, alkaline shock protein (Asp23) family</fullName>
    </submittedName>
</protein>
<dbReference type="Pfam" id="PF03780">
    <property type="entry name" value="Asp23"/>
    <property type="match status" value="1"/>
</dbReference>
<sequence>MTTSAPPLPDPELRGRTTVADRAVERLAAAAAAEVDLATGSARRVLGLPVSDPDRPRVTARVHGDEATVEVDLAVAWPAPVGQVARRVRARVAEQLADLAGLRAVRVDVRVTALPAQRAPERPRVR</sequence>
<dbReference type="EMBL" id="FNCF01000002">
    <property type="protein sequence ID" value="SDF85532.1"/>
    <property type="molecule type" value="Genomic_DNA"/>
</dbReference>
<accession>A0A1G7PGQ5</accession>
<evidence type="ECO:0000313" key="3">
    <source>
        <dbReference type="Proteomes" id="UP000198863"/>
    </source>
</evidence>
<keyword evidence="3" id="KW-1185">Reference proteome</keyword>
<proteinExistence type="inferred from homology"/>
<dbReference type="OrthoDB" id="3747855at2"/>
<evidence type="ECO:0000256" key="1">
    <source>
        <dbReference type="ARBA" id="ARBA00005721"/>
    </source>
</evidence>
<reference evidence="3" key="1">
    <citation type="submission" date="2016-10" db="EMBL/GenBank/DDBJ databases">
        <authorList>
            <person name="Varghese N."/>
            <person name="Submissions S."/>
        </authorList>
    </citation>
    <scope>NUCLEOTIDE SEQUENCE [LARGE SCALE GENOMIC DNA]</scope>
    <source>
        <strain evidence="3">DSM 44526</strain>
    </source>
</reference>